<dbReference type="EMBL" id="CP061839">
    <property type="protein sequence ID" value="QOW61461.1"/>
    <property type="molecule type" value="Genomic_DNA"/>
</dbReference>
<dbReference type="Proteomes" id="UP000593915">
    <property type="component" value="Chromosome"/>
</dbReference>
<protein>
    <recommendedName>
        <fullName evidence="3">Guanylate cyclase domain-containing protein</fullName>
    </recommendedName>
</protein>
<accession>A0A7S7AXB8</accession>
<dbReference type="SUPFAM" id="SSF55073">
    <property type="entry name" value="Nucleotide cyclase"/>
    <property type="match status" value="1"/>
</dbReference>
<evidence type="ECO:0008006" key="3">
    <source>
        <dbReference type="Google" id="ProtNLM"/>
    </source>
</evidence>
<organism evidence="1 2">
    <name type="scientific">Treponema pedis</name>
    <dbReference type="NCBI Taxonomy" id="409322"/>
    <lineage>
        <taxon>Bacteria</taxon>
        <taxon>Pseudomonadati</taxon>
        <taxon>Spirochaetota</taxon>
        <taxon>Spirochaetia</taxon>
        <taxon>Spirochaetales</taxon>
        <taxon>Treponemataceae</taxon>
        <taxon>Treponema</taxon>
    </lineage>
</organism>
<gene>
    <name evidence="1" type="ORF">IFE08_03475</name>
</gene>
<dbReference type="AlphaFoldDB" id="A0A7S7AXB8"/>
<reference evidence="1 2" key="1">
    <citation type="submission" date="2020-09" db="EMBL/GenBank/DDBJ databases">
        <title>Characterization of Treponema spp. from bovine digital dermatitis in Korea.</title>
        <authorList>
            <person name="Espiritu H.M."/>
            <person name="Cho Y.I."/>
            <person name="Mamuad L."/>
        </authorList>
    </citation>
    <scope>NUCLEOTIDE SEQUENCE [LARGE SCALE GENOMIC DNA]</scope>
    <source>
        <strain evidence="1 2">KS1</strain>
    </source>
</reference>
<evidence type="ECO:0000313" key="1">
    <source>
        <dbReference type="EMBL" id="QOW61461.1"/>
    </source>
</evidence>
<dbReference type="InterPro" id="IPR029787">
    <property type="entry name" value="Nucleotide_cyclase"/>
</dbReference>
<name>A0A7S7AXB8_9SPIR</name>
<evidence type="ECO:0000313" key="2">
    <source>
        <dbReference type="Proteomes" id="UP000593915"/>
    </source>
</evidence>
<sequence length="251" mass="28296">MTNNDNIEMNLDSLSAKDVPITLDTMTLDALSKMPVDIFDNIYLGETRPHSLILCIDVRGFSDFMCSYEEKTVFSLIKSFTSNLLSCINQFGYNCSYYKLLGDGALVIWDKLDGTAIKEAVDIFQTYMEFSHEELFKPYKNLSLGGALVLDTVYKYEISAEASQLKYRDYVGYGINLACRLQNLAAGGELIVCKKLVDIGAVYAKKKTEPETLEKLKELKGLKPEDKDSLYLYNGINPKILSIFKVLSLKM</sequence>
<proteinExistence type="predicted"/>
<dbReference type="Gene3D" id="3.30.70.1230">
    <property type="entry name" value="Nucleotide cyclase"/>
    <property type="match status" value="1"/>
</dbReference>